<dbReference type="OrthoDB" id="5769605at2"/>
<feature type="signal peptide" evidence="1">
    <location>
        <begin position="1"/>
        <end position="23"/>
    </location>
</feature>
<evidence type="ECO:0000256" key="1">
    <source>
        <dbReference type="SAM" id="SignalP"/>
    </source>
</evidence>
<keyword evidence="1" id="KW-0732">Signal</keyword>
<organism evidence="2 3">
    <name type="scientific">Aquabacterium commune</name>
    <dbReference type="NCBI Taxonomy" id="70586"/>
    <lineage>
        <taxon>Bacteria</taxon>
        <taxon>Pseudomonadati</taxon>
        <taxon>Pseudomonadota</taxon>
        <taxon>Betaproteobacteria</taxon>
        <taxon>Burkholderiales</taxon>
        <taxon>Aquabacterium</taxon>
    </lineage>
</organism>
<dbReference type="AlphaFoldDB" id="A0A4R6RI29"/>
<feature type="chain" id="PRO_5020640670" description="Cell envelope biogenesis protein TolA" evidence="1">
    <location>
        <begin position="24"/>
        <end position="182"/>
    </location>
</feature>
<sequence length="182" mass="19276">MTFQTTALFAACALALLHGPVHAQSMSKADFEVRKDRIAAEYKVDKTACGKLAGNAADICKAEAKGKEKVAHADLTCAYSGKSADRTKLLEAKAHAAYEVAEEKCDDQAGQAKDLCVQEAKSVKAKALADAKMGKEIHDARTDASQEKTDANHKVAVEKCDTLSGAGKADCVSAAKRQYGKN</sequence>
<dbReference type="RefSeq" id="WP_133607307.1">
    <property type="nucleotide sequence ID" value="NZ_SNXW01000002.1"/>
</dbReference>
<accession>A0A4R6RI29</accession>
<evidence type="ECO:0008006" key="4">
    <source>
        <dbReference type="Google" id="ProtNLM"/>
    </source>
</evidence>
<proteinExistence type="predicted"/>
<reference evidence="2 3" key="1">
    <citation type="submission" date="2019-03" db="EMBL/GenBank/DDBJ databases">
        <title>Genomic Encyclopedia of Type Strains, Phase IV (KMG-IV): sequencing the most valuable type-strain genomes for metagenomic binning, comparative biology and taxonomic classification.</title>
        <authorList>
            <person name="Goeker M."/>
        </authorList>
    </citation>
    <scope>NUCLEOTIDE SEQUENCE [LARGE SCALE GENOMIC DNA]</scope>
    <source>
        <strain evidence="2 3">DSM 11901</strain>
    </source>
</reference>
<evidence type="ECO:0000313" key="3">
    <source>
        <dbReference type="Proteomes" id="UP000294593"/>
    </source>
</evidence>
<gene>
    <name evidence="2" type="ORF">EV672_102490</name>
</gene>
<dbReference type="EMBL" id="SNXW01000002">
    <property type="protein sequence ID" value="TDP86139.1"/>
    <property type="molecule type" value="Genomic_DNA"/>
</dbReference>
<comment type="caution">
    <text evidence="2">The sequence shown here is derived from an EMBL/GenBank/DDBJ whole genome shotgun (WGS) entry which is preliminary data.</text>
</comment>
<dbReference type="Proteomes" id="UP000294593">
    <property type="component" value="Unassembled WGS sequence"/>
</dbReference>
<keyword evidence="3" id="KW-1185">Reference proteome</keyword>
<protein>
    <recommendedName>
        <fullName evidence="4">Cell envelope biogenesis protein TolA</fullName>
    </recommendedName>
</protein>
<name>A0A4R6RI29_9BURK</name>
<evidence type="ECO:0000313" key="2">
    <source>
        <dbReference type="EMBL" id="TDP86139.1"/>
    </source>
</evidence>